<dbReference type="Pfam" id="PF00126">
    <property type="entry name" value="HTH_1"/>
    <property type="match status" value="1"/>
</dbReference>
<dbReference type="SUPFAM" id="SSF53850">
    <property type="entry name" value="Periplasmic binding protein-like II"/>
    <property type="match status" value="1"/>
</dbReference>
<keyword evidence="5" id="KW-0804">Transcription</keyword>
<evidence type="ECO:0000256" key="5">
    <source>
        <dbReference type="ARBA" id="ARBA00023163"/>
    </source>
</evidence>
<protein>
    <submittedName>
        <fullName evidence="7">LysR family transcriptional regulator</fullName>
    </submittedName>
</protein>
<evidence type="ECO:0000256" key="1">
    <source>
        <dbReference type="ARBA" id="ARBA00009437"/>
    </source>
</evidence>
<evidence type="ECO:0000313" key="8">
    <source>
        <dbReference type="Proteomes" id="UP000214561"/>
    </source>
</evidence>
<dbReference type="GO" id="GO:0003700">
    <property type="term" value="F:DNA-binding transcription factor activity"/>
    <property type="evidence" value="ECO:0007669"/>
    <property type="project" value="InterPro"/>
</dbReference>
<comment type="similarity">
    <text evidence="1">Belongs to the LysR transcriptional regulatory family.</text>
</comment>
<dbReference type="GO" id="GO:2000142">
    <property type="term" value="P:regulation of DNA-templated transcription initiation"/>
    <property type="evidence" value="ECO:0007669"/>
    <property type="project" value="TreeGrafter"/>
</dbReference>
<evidence type="ECO:0000313" key="7">
    <source>
        <dbReference type="EMBL" id="ASR88958.1"/>
    </source>
</evidence>
<dbReference type="Pfam" id="PF03466">
    <property type="entry name" value="LysR_substrate"/>
    <property type="match status" value="1"/>
</dbReference>
<dbReference type="FunFam" id="1.10.10.10:FF:000001">
    <property type="entry name" value="LysR family transcriptional regulator"/>
    <property type="match status" value="1"/>
</dbReference>
<dbReference type="Gene3D" id="1.10.10.10">
    <property type="entry name" value="Winged helix-like DNA-binding domain superfamily/Winged helix DNA-binding domain"/>
    <property type="match status" value="1"/>
</dbReference>
<dbReference type="GO" id="GO:0003677">
    <property type="term" value="F:DNA binding"/>
    <property type="evidence" value="ECO:0007669"/>
    <property type="project" value="UniProtKB-KW"/>
</dbReference>
<dbReference type="Gene3D" id="3.40.190.290">
    <property type="match status" value="1"/>
</dbReference>
<dbReference type="Proteomes" id="UP000214561">
    <property type="component" value="Chromosome"/>
</dbReference>
<keyword evidence="4" id="KW-0010">Activator</keyword>
<evidence type="ECO:0000256" key="3">
    <source>
        <dbReference type="ARBA" id="ARBA00023125"/>
    </source>
</evidence>
<evidence type="ECO:0000256" key="4">
    <source>
        <dbReference type="ARBA" id="ARBA00023159"/>
    </source>
</evidence>
<sequence>MEYVIDLKQLSYFTHVAELGSYTRAAEFTNVAQPVLSRQIRKLEIDLRQNLLIRHGRGVMLTDAGKILLKHSRLILRQLEQAQEDLSLSEGKLTGHMYLGLPPTVARTISLDVVQAFKEQLPDAHLTIIESLTVNLEEQIHLDRVNMGLLYNPSSSPTLETQLLAEEQLHLICGVDSPYAQGRSRIALKDLADIPLIMPSLSNSFRMLVEKEMQKLNLKPQIEFEINSVGVIIQLLAKGMGAAILSRSVLEFIPQSGLLTAIPIEQPALVNRLYLAYSSKRLPTKLQVKVRQILIDICQRHFPGRDD</sequence>
<dbReference type="PANTHER" id="PTHR30293">
    <property type="entry name" value="TRANSCRIPTIONAL REGULATORY PROTEIN NAC-RELATED"/>
    <property type="match status" value="1"/>
</dbReference>
<dbReference type="InterPro" id="IPR036390">
    <property type="entry name" value="WH_DNA-bd_sf"/>
</dbReference>
<keyword evidence="3" id="KW-0238">DNA-binding</keyword>
<gene>
    <name evidence="7" type="ORF">AFA_05550</name>
</gene>
<name>A0AB33CR05_ALCFA</name>
<dbReference type="InterPro" id="IPR036388">
    <property type="entry name" value="WH-like_DNA-bd_sf"/>
</dbReference>
<keyword evidence="2" id="KW-0805">Transcription regulation</keyword>
<dbReference type="PROSITE" id="PS50931">
    <property type="entry name" value="HTH_LYSR"/>
    <property type="match status" value="1"/>
</dbReference>
<accession>A0AB33CR05</accession>
<reference evidence="7 8" key="1">
    <citation type="submission" date="2017-05" db="EMBL/GenBank/DDBJ databases">
        <authorList>
            <person name="Qiu J.G."/>
            <person name="He J."/>
        </authorList>
    </citation>
    <scope>NUCLEOTIDE SEQUENCE [LARGE SCALE GENOMIC DNA]</scope>
    <source>
        <strain evidence="7 8">JQ135</strain>
    </source>
</reference>
<evidence type="ECO:0000259" key="6">
    <source>
        <dbReference type="PROSITE" id="PS50931"/>
    </source>
</evidence>
<dbReference type="PANTHER" id="PTHR30293:SF0">
    <property type="entry name" value="NITROGEN ASSIMILATION REGULATORY PROTEIN NAC"/>
    <property type="match status" value="1"/>
</dbReference>
<dbReference type="AlphaFoldDB" id="A0AB33CR05"/>
<dbReference type="InterPro" id="IPR000847">
    <property type="entry name" value="LysR_HTH_N"/>
</dbReference>
<evidence type="ECO:0000256" key="2">
    <source>
        <dbReference type="ARBA" id="ARBA00023015"/>
    </source>
</evidence>
<proteinExistence type="inferred from homology"/>
<feature type="domain" description="HTH lysR-type" evidence="6">
    <location>
        <begin position="5"/>
        <end position="62"/>
    </location>
</feature>
<dbReference type="InterPro" id="IPR005119">
    <property type="entry name" value="LysR_subst-bd"/>
</dbReference>
<organism evidence="7 8">
    <name type="scientific">Alcaligenes faecalis</name>
    <dbReference type="NCBI Taxonomy" id="511"/>
    <lineage>
        <taxon>Bacteria</taxon>
        <taxon>Pseudomonadati</taxon>
        <taxon>Pseudomonadota</taxon>
        <taxon>Betaproteobacteria</taxon>
        <taxon>Burkholderiales</taxon>
        <taxon>Alcaligenaceae</taxon>
        <taxon>Alcaligenes</taxon>
    </lineage>
</organism>
<dbReference type="EMBL" id="CP021641">
    <property type="protein sequence ID" value="ASR88958.1"/>
    <property type="molecule type" value="Genomic_DNA"/>
</dbReference>
<dbReference type="SUPFAM" id="SSF46785">
    <property type="entry name" value="Winged helix' DNA-binding domain"/>
    <property type="match status" value="1"/>
</dbReference>
<dbReference type="PRINTS" id="PR00039">
    <property type="entry name" value="HTHLYSR"/>
</dbReference>
<dbReference type="KEGG" id="afq:AFA_05550"/>